<feature type="compositionally biased region" description="Basic and acidic residues" evidence="5">
    <location>
        <begin position="1"/>
        <end position="10"/>
    </location>
</feature>
<dbReference type="GO" id="GO:0016765">
    <property type="term" value="F:transferase activity, transferring alkyl or aryl (other than methyl) groups"/>
    <property type="evidence" value="ECO:0007669"/>
    <property type="project" value="InterPro"/>
</dbReference>
<evidence type="ECO:0000256" key="2">
    <source>
        <dbReference type="ARBA" id="ARBA00022692"/>
    </source>
</evidence>
<keyword evidence="8" id="KW-1185">Reference proteome</keyword>
<keyword evidence="4 6" id="KW-0472">Membrane</keyword>
<comment type="subcellular location">
    <subcellularLocation>
        <location evidence="1">Membrane</location>
        <topology evidence="1">Multi-pass membrane protein</topology>
    </subcellularLocation>
</comment>
<dbReference type="PANTHER" id="PTHR42723">
    <property type="entry name" value="CHLOROPHYLL SYNTHASE"/>
    <property type="match status" value="1"/>
</dbReference>
<evidence type="ECO:0000256" key="1">
    <source>
        <dbReference type="ARBA" id="ARBA00004141"/>
    </source>
</evidence>
<name>A0A7C8IB31_9PLEO</name>
<keyword evidence="7" id="KW-0808">Transferase</keyword>
<comment type="caution">
    <text evidence="7">The sequence shown here is derived from an EMBL/GenBank/DDBJ whole genome shotgun (WGS) entry which is preliminary data.</text>
</comment>
<evidence type="ECO:0000256" key="5">
    <source>
        <dbReference type="SAM" id="MobiDB-lite"/>
    </source>
</evidence>
<organism evidence="7 8">
    <name type="scientific">Massariosphaeria phaeospora</name>
    <dbReference type="NCBI Taxonomy" id="100035"/>
    <lineage>
        <taxon>Eukaryota</taxon>
        <taxon>Fungi</taxon>
        <taxon>Dikarya</taxon>
        <taxon>Ascomycota</taxon>
        <taxon>Pezizomycotina</taxon>
        <taxon>Dothideomycetes</taxon>
        <taxon>Pleosporomycetidae</taxon>
        <taxon>Pleosporales</taxon>
        <taxon>Pleosporales incertae sedis</taxon>
        <taxon>Massariosphaeria</taxon>
    </lineage>
</organism>
<dbReference type="GO" id="GO:0016020">
    <property type="term" value="C:membrane"/>
    <property type="evidence" value="ECO:0007669"/>
    <property type="project" value="UniProtKB-SubCell"/>
</dbReference>
<feature type="transmembrane region" description="Helical" evidence="6">
    <location>
        <begin position="131"/>
        <end position="150"/>
    </location>
</feature>
<dbReference type="OrthoDB" id="434972at2759"/>
<dbReference type="PANTHER" id="PTHR42723:SF1">
    <property type="entry name" value="CHLOROPHYLL SYNTHASE, CHLOROPLASTIC"/>
    <property type="match status" value="1"/>
</dbReference>
<feature type="transmembrane region" description="Helical" evidence="6">
    <location>
        <begin position="302"/>
        <end position="318"/>
    </location>
</feature>
<gene>
    <name evidence="7" type="ORF">BDV95DRAFT_603957</name>
</gene>
<accession>A0A7C8IB31</accession>
<dbReference type="InterPro" id="IPR050475">
    <property type="entry name" value="Prenyltransferase_related"/>
</dbReference>
<feature type="region of interest" description="Disordered" evidence="5">
    <location>
        <begin position="1"/>
        <end position="24"/>
    </location>
</feature>
<dbReference type="Pfam" id="PF01040">
    <property type="entry name" value="UbiA"/>
    <property type="match status" value="1"/>
</dbReference>
<dbReference type="Proteomes" id="UP000481861">
    <property type="component" value="Unassembled WGS sequence"/>
</dbReference>
<proteinExistence type="predicted"/>
<feature type="transmembrane region" description="Helical" evidence="6">
    <location>
        <begin position="274"/>
        <end position="290"/>
    </location>
</feature>
<evidence type="ECO:0000313" key="8">
    <source>
        <dbReference type="Proteomes" id="UP000481861"/>
    </source>
</evidence>
<dbReference type="InterPro" id="IPR000537">
    <property type="entry name" value="UbiA_prenyltransferase"/>
</dbReference>
<keyword evidence="3 6" id="KW-1133">Transmembrane helix</keyword>
<reference evidence="7 8" key="1">
    <citation type="submission" date="2020-01" db="EMBL/GenBank/DDBJ databases">
        <authorList>
            <consortium name="DOE Joint Genome Institute"/>
            <person name="Haridas S."/>
            <person name="Albert R."/>
            <person name="Binder M."/>
            <person name="Bloem J."/>
            <person name="Labutti K."/>
            <person name="Salamov A."/>
            <person name="Andreopoulos B."/>
            <person name="Baker S.E."/>
            <person name="Barry K."/>
            <person name="Bills G."/>
            <person name="Bluhm B.H."/>
            <person name="Cannon C."/>
            <person name="Castanera R."/>
            <person name="Culley D.E."/>
            <person name="Daum C."/>
            <person name="Ezra D."/>
            <person name="Gonzalez J.B."/>
            <person name="Henrissat B."/>
            <person name="Kuo A."/>
            <person name="Liang C."/>
            <person name="Lipzen A."/>
            <person name="Lutzoni F."/>
            <person name="Magnuson J."/>
            <person name="Mondo S."/>
            <person name="Nolan M."/>
            <person name="Ohm R."/>
            <person name="Pangilinan J."/>
            <person name="Park H.-J.H."/>
            <person name="Ramirez L."/>
            <person name="Alfaro M."/>
            <person name="Sun H."/>
            <person name="Tritt A."/>
            <person name="Yoshinaga Y."/>
            <person name="Zwiers L.-H.L."/>
            <person name="Turgeon B.G."/>
            <person name="Goodwin S.B."/>
            <person name="Spatafora J.W."/>
            <person name="Crous P.W."/>
            <person name="Grigoriev I.V."/>
        </authorList>
    </citation>
    <scope>NUCLEOTIDE SEQUENCE [LARGE SCALE GENOMIC DNA]</scope>
    <source>
        <strain evidence="7 8">CBS 611.86</strain>
    </source>
</reference>
<evidence type="ECO:0000256" key="6">
    <source>
        <dbReference type="SAM" id="Phobius"/>
    </source>
</evidence>
<keyword evidence="2 6" id="KW-0812">Transmembrane</keyword>
<evidence type="ECO:0000313" key="7">
    <source>
        <dbReference type="EMBL" id="KAF2875194.1"/>
    </source>
</evidence>
<feature type="transmembrane region" description="Helical" evidence="6">
    <location>
        <begin position="206"/>
        <end position="223"/>
    </location>
</feature>
<dbReference type="CDD" id="cd13965">
    <property type="entry name" value="PT_UbiA_3"/>
    <property type="match status" value="1"/>
</dbReference>
<dbReference type="EMBL" id="JAADJZ010000005">
    <property type="protein sequence ID" value="KAF2875194.1"/>
    <property type="molecule type" value="Genomic_DNA"/>
</dbReference>
<evidence type="ECO:0000256" key="4">
    <source>
        <dbReference type="ARBA" id="ARBA00023136"/>
    </source>
</evidence>
<evidence type="ECO:0000256" key="3">
    <source>
        <dbReference type="ARBA" id="ARBA00022989"/>
    </source>
</evidence>
<protein>
    <submittedName>
        <fullName evidence="7">UbiA prenyltransferase family-domain-containing protein</fullName>
    </submittedName>
</protein>
<dbReference type="AlphaFoldDB" id="A0A7C8IB31"/>
<sequence>MGFQVEKRADLAPPQTDGRDQVSTEHNPWAPKYFAKTLWLFTESDFATFVGPDTLFGVAAALSGSALTNYDSPDLLHILSRIPLVMLWNWLNLLIFDLANQRDPDSSVEDAINKPWRPIPSGRITCAQTTTLHLVAVPVVLALNYLIGAWEETVLLFMLTWMYNDLGGGNHNWIVRNGIIAVAFSQYNKGAMRVAAQMGFDIPVSAWWWLLMTSGVIGTTMHVQDMKDQEGDRARGRGTAPLVLGDGPARWTIAIPVAVWSLVCPLFWDLGFVGYALPVGVGALIAFRILALRGFSADKRTWWLWTAWTAILWFVPLFKDYGVFVRFGQKLGL</sequence>